<feature type="compositionally biased region" description="Basic and acidic residues" evidence="1">
    <location>
        <begin position="823"/>
        <end position="838"/>
    </location>
</feature>
<dbReference type="GO" id="GO:0000964">
    <property type="term" value="P:mitochondrial RNA 5'-end processing"/>
    <property type="evidence" value="ECO:0007669"/>
    <property type="project" value="TreeGrafter"/>
</dbReference>
<dbReference type="Pfam" id="PF08634">
    <property type="entry name" value="Pet127"/>
    <property type="match status" value="1"/>
</dbReference>
<name>A0A9Q3CCT5_9BASI</name>
<feature type="region of interest" description="Disordered" evidence="1">
    <location>
        <begin position="64"/>
        <end position="140"/>
    </location>
</feature>
<protein>
    <recommendedName>
        <fullName evidence="4">Pet127-domain-containing protein</fullName>
    </recommendedName>
</protein>
<dbReference type="Proteomes" id="UP000765509">
    <property type="component" value="Unassembled WGS sequence"/>
</dbReference>
<feature type="compositionally biased region" description="Basic residues" evidence="1">
    <location>
        <begin position="100"/>
        <end position="111"/>
    </location>
</feature>
<organism evidence="2 3">
    <name type="scientific">Austropuccinia psidii MF-1</name>
    <dbReference type="NCBI Taxonomy" id="1389203"/>
    <lineage>
        <taxon>Eukaryota</taxon>
        <taxon>Fungi</taxon>
        <taxon>Dikarya</taxon>
        <taxon>Basidiomycota</taxon>
        <taxon>Pucciniomycotina</taxon>
        <taxon>Pucciniomycetes</taxon>
        <taxon>Pucciniales</taxon>
        <taxon>Sphaerophragmiaceae</taxon>
        <taxon>Austropuccinia</taxon>
    </lineage>
</organism>
<gene>
    <name evidence="2" type="ORF">O181_021042</name>
</gene>
<feature type="compositionally biased region" description="Low complexity" evidence="1">
    <location>
        <begin position="125"/>
        <end position="136"/>
    </location>
</feature>
<feature type="region of interest" description="Disordered" evidence="1">
    <location>
        <begin position="813"/>
        <end position="838"/>
    </location>
</feature>
<evidence type="ECO:0008006" key="4">
    <source>
        <dbReference type="Google" id="ProtNLM"/>
    </source>
</evidence>
<reference evidence="2" key="1">
    <citation type="submission" date="2021-03" db="EMBL/GenBank/DDBJ databases">
        <title>Draft genome sequence of rust myrtle Austropuccinia psidii MF-1, a brazilian biotype.</title>
        <authorList>
            <person name="Quecine M.C."/>
            <person name="Pachon D.M.R."/>
            <person name="Bonatelli M.L."/>
            <person name="Correr F.H."/>
            <person name="Franceschini L.M."/>
            <person name="Leite T.F."/>
            <person name="Margarido G.R.A."/>
            <person name="Almeida C.A."/>
            <person name="Ferrarezi J.A."/>
            <person name="Labate C.A."/>
        </authorList>
    </citation>
    <scope>NUCLEOTIDE SEQUENCE</scope>
    <source>
        <strain evidence="2">MF-1</strain>
    </source>
</reference>
<feature type="region of interest" description="Disordered" evidence="1">
    <location>
        <begin position="189"/>
        <end position="222"/>
    </location>
</feature>
<comment type="caution">
    <text evidence="2">The sequence shown here is derived from an EMBL/GenBank/DDBJ whole genome shotgun (WGS) entry which is preliminary data.</text>
</comment>
<evidence type="ECO:0000313" key="3">
    <source>
        <dbReference type="Proteomes" id="UP000765509"/>
    </source>
</evidence>
<accession>A0A9Q3CCT5</accession>
<evidence type="ECO:0000313" key="2">
    <source>
        <dbReference type="EMBL" id="MBW0481327.1"/>
    </source>
</evidence>
<dbReference type="EMBL" id="AVOT02006343">
    <property type="protein sequence ID" value="MBW0481327.1"/>
    <property type="molecule type" value="Genomic_DNA"/>
</dbReference>
<sequence>MLKIKNSLKSNQISIFNSLKSNHSIINKSNKLNTLINHHHLNDLQSHSNSTNSSILSNNLINLNQSSTSSSSSNQSNQNQNQNQNQDPSSKRNSSSSTSIKKKKTSVKLKSKSSNSTLKFKKQISKNNQSDSSNNNNHHHHENLDEILNFLDQTKKNSNLPSNLKLSKKSISILSKLITHNSLIKSKLNENNSNSSIKSNQINNPNNSTPESSPTPASSSPSNCHSKFSFSYKSIPFDPVIPIKPQPPIPTLAHGLSRVLFNPGVHWLQDPRTLVYNFDYRLQDLISPDEFNFNALTPYITSSKDQQLIQLTNQINKKYCGSTSSMTQTLSQIYLMLNGNKPLNISMLTPNATSSKKKVELTPGAKMPASIILNYDPNTQRYSIDSDKSFEIDSECPDSTILSTLGQILEKFFVLPHDRFSKLLKKNADLIDHNQDPKREAYAFAQTNLLMTRSQLDCRHHYLPGNGTFDIKTRATIAIRHDRLNHANAAGYQIRTSQGPLESFEREYLDLIRSAFLKYQFQARIGQMDGCFIAYHNTQRVFGFEYVPVSKMDQALFGTPEEGDKVFKLCLGYMEQILEEATKAYPNQTLRITTFAKRQGTLWVFVSPEQGEPITREPPKEYTAFQYQNQNYLDGLVVEGPYVDLDASCRSVVEKGLEEFNTSSYAEDRAKVDWSVKCALWKHDRSEVLDQLYRSIRKIQFTISQLVLPEGVDSQFAKIANWPETPDELKNSNEDDLSIQPAASSAQVHPTFIPIPGIKYRTDVSQLVKKLRSIAKEGWMFQKDLMESQEGRKIISIAPVEYRVEDRCPNLSEKVRNRQPGNWHKEVVNQESERGQKC</sequence>
<dbReference type="AlphaFoldDB" id="A0A9Q3CCT5"/>
<dbReference type="OrthoDB" id="10249045at2759"/>
<dbReference type="GO" id="GO:0005740">
    <property type="term" value="C:mitochondrial envelope"/>
    <property type="evidence" value="ECO:0007669"/>
    <property type="project" value="TreeGrafter"/>
</dbReference>
<dbReference type="PANTHER" id="PTHR31014:SF0">
    <property type="entry name" value="MITOCHONDRIAL TRANSLATION SYSTEM COMPONENT PET127-RELATED"/>
    <property type="match status" value="1"/>
</dbReference>
<dbReference type="InterPro" id="IPR013943">
    <property type="entry name" value="Pet127"/>
</dbReference>
<keyword evidence="3" id="KW-1185">Reference proteome</keyword>
<feature type="compositionally biased region" description="Low complexity" evidence="1">
    <location>
        <begin position="64"/>
        <end position="99"/>
    </location>
</feature>
<evidence type="ECO:0000256" key="1">
    <source>
        <dbReference type="SAM" id="MobiDB-lite"/>
    </source>
</evidence>
<dbReference type="PANTHER" id="PTHR31014">
    <property type="entry name" value="MITOCHONDRIAL TRANSLATION SYSTEM COMPONENT PET127-RELATED"/>
    <property type="match status" value="1"/>
</dbReference>
<proteinExistence type="predicted"/>